<keyword evidence="2" id="KW-1185">Reference proteome</keyword>
<sequence length="219" mass="25371">MINMEHVRLLKGLKHKHDDLNGEPVDKTFRRLLSLKAPEIRLEQLPYNDQWPQWFAKELLRLNQQGNELGLSEVQHIGSTSIEGMTSKGIIDMVAVSLFMPDDETVQALMAKLGYEFYGSSPINEKSCWYWRVETDRCYVIHLANSSQALFVAPCLFRDYLRAEPDKRDLYQAYKIQALADSPDLFSYSVRKMDAYCDILADAEKWKQSKFHKQSALTD</sequence>
<dbReference type="RefSeq" id="WP_143563451.1">
    <property type="nucleotide sequence ID" value="NZ_BMPL01000009.1"/>
</dbReference>
<dbReference type="SUPFAM" id="SSF81301">
    <property type="entry name" value="Nucleotidyltransferase"/>
    <property type="match status" value="1"/>
</dbReference>
<dbReference type="Pfam" id="PF04229">
    <property type="entry name" value="GrpB"/>
    <property type="match status" value="1"/>
</dbReference>
<comment type="caution">
    <text evidence="1">The sequence shown here is derived from an EMBL/GenBank/DDBJ whole genome shotgun (WGS) entry which is preliminary data.</text>
</comment>
<organism evidence="1 2">
    <name type="scientific">Shewanella hanedai</name>
    <name type="common">Alteromonas hanedai</name>
    <dbReference type="NCBI Taxonomy" id="25"/>
    <lineage>
        <taxon>Bacteria</taxon>
        <taxon>Pseudomonadati</taxon>
        <taxon>Pseudomonadota</taxon>
        <taxon>Gammaproteobacteria</taxon>
        <taxon>Alteromonadales</taxon>
        <taxon>Shewanellaceae</taxon>
        <taxon>Shewanella</taxon>
    </lineage>
</organism>
<accession>A0A553JSJ1</accession>
<evidence type="ECO:0000313" key="2">
    <source>
        <dbReference type="Proteomes" id="UP000318126"/>
    </source>
</evidence>
<dbReference type="Proteomes" id="UP000318126">
    <property type="component" value="Unassembled WGS sequence"/>
</dbReference>
<dbReference type="Gene3D" id="3.30.460.10">
    <property type="entry name" value="Beta Polymerase, domain 2"/>
    <property type="match status" value="1"/>
</dbReference>
<dbReference type="InterPro" id="IPR007344">
    <property type="entry name" value="GrpB/CoaE"/>
</dbReference>
<dbReference type="InterPro" id="IPR043519">
    <property type="entry name" value="NT_sf"/>
</dbReference>
<protein>
    <submittedName>
        <fullName evidence="1">GrpB family protein</fullName>
    </submittedName>
</protein>
<dbReference type="EMBL" id="VKGK01000004">
    <property type="protein sequence ID" value="TRY15419.1"/>
    <property type="molecule type" value="Genomic_DNA"/>
</dbReference>
<dbReference type="AlphaFoldDB" id="A0A553JSJ1"/>
<dbReference type="PANTHER" id="PTHR34822">
    <property type="entry name" value="GRPB DOMAIN PROTEIN (AFU_ORTHOLOGUE AFUA_1G01530)"/>
    <property type="match status" value="1"/>
</dbReference>
<dbReference type="PANTHER" id="PTHR34822:SF1">
    <property type="entry name" value="GRPB FAMILY PROTEIN"/>
    <property type="match status" value="1"/>
</dbReference>
<dbReference type="OrthoDB" id="9799092at2"/>
<gene>
    <name evidence="1" type="ORF">FN961_04985</name>
</gene>
<name>A0A553JSJ1_SHEHA</name>
<reference evidence="2" key="1">
    <citation type="submission" date="2019-07" db="EMBL/GenBank/DDBJ databases">
        <title>Shewanella sp. YLB-08 draft genomic sequence.</title>
        <authorList>
            <person name="Yu L."/>
        </authorList>
    </citation>
    <scope>NUCLEOTIDE SEQUENCE [LARGE SCALE GENOMIC DNA]</scope>
    <source>
        <strain evidence="2">JCM 20706</strain>
    </source>
</reference>
<proteinExistence type="predicted"/>
<evidence type="ECO:0000313" key="1">
    <source>
        <dbReference type="EMBL" id="TRY15419.1"/>
    </source>
</evidence>